<dbReference type="InterPro" id="IPR018607">
    <property type="entry name" value="Ctf8"/>
</dbReference>
<dbReference type="PANTHER" id="PTHR28605:SF1">
    <property type="entry name" value="CHROMOSOME TRANSMISSION FIDELITY FACTOR 8"/>
    <property type="match status" value="1"/>
</dbReference>
<evidence type="ECO:0000256" key="3">
    <source>
        <dbReference type="ARBA" id="ARBA00023125"/>
    </source>
</evidence>
<evidence type="ECO:0000313" key="9">
    <source>
        <dbReference type="Proteomes" id="UP000243797"/>
    </source>
</evidence>
<keyword evidence="9" id="KW-1185">Reference proteome</keyword>
<evidence type="ECO:0000256" key="4">
    <source>
        <dbReference type="ARBA" id="ARBA00023242"/>
    </source>
</evidence>
<accession>A0A2K1QP34</accession>
<comment type="similarity">
    <text evidence="6">Belongs to the CTF8 family.</text>
</comment>
<name>A0A2K1QP34_9PEZI</name>
<evidence type="ECO:0000313" key="8">
    <source>
        <dbReference type="EMBL" id="PNS16771.1"/>
    </source>
</evidence>
<proteinExistence type="inferred from homology"/>
<keyword evidence="3" id="KW-0238">DNA-binding</keyword>
<gene>
    <name evidence="8" type="ORF">CAC42_4735</name>
</gene>
<reference evidence="8 9" key="1">
    <citation type="submission" date="2017-06" db="EMBL/GenBank/DDBJ databases">
        <title>Draft genome sequence of a variant of Elsinoe murrayae.</title>
        <authorList>
            <person name="Cheng Q."/>
        </authorList>
    </citation>
    <scope>NUCLEOTIDE SEQUENCE [LARGE SCALE GENOMIC DNA]</scope>
    <source>
        <strain evidence="8 9">CQ-2017a</strain>
    </source>
</reference>
<dbReference type="Proteomes" id="UP000243797">
    <property type="component" value="Unassembled WGS sequence"/>
</dbReference>
<protein>
    <recommendedName>
        <fullName evidence="10">Chromosome transmission fidelity protein 8</fullName>
    </recommendedName>
</protein>
<dbReference type="AlphaFoldDB" id="A0A2K1QP34"/>
<evidence type="ECO:0000256" key="6">
    <source>
        <dbReference type="ARBA" id="ARBA00038447"/>
    </source>
</evidence>
<feature type="region of interest" description="Disordered" evidence="7">
    <location>
        <begin position="124"/>
        <end position="154"/>
    </location>
</feature>
<evidence type="ECO:0000256" key="5">
    <source>
        <dbReference type="ARBA" id="ARBA00023306"/>
    </source>
</evidence>
<dbReference type="GO" id="GO:0006260">
    <property type="term" value="P:DNA replication"/>
    <property type="evidence" value="ECO:0007669"/>
    <property type="project" value="UniProtKB-KW"/>
</dbReference>
<evidence type="ECO:0000256" key="7">
    <source>
        <dbReference type="SAM" id="MobiDB-lite"/>
    </source>
</evidence>
<dbReference type="GO" id="GO:0003677">
    <property type="term" value="F:DNA binding"/>
    <property type="evidence" value="ECO:0007669"/>
    <property type="project" value="UniProtKB-KW"/>
</dbReference>
<dbReference type="GO" id="GO:0007064">
    <property type="term" value="P:mitotic sister chromatid cohesion"/>
    <property type="evidence" value="ECO:0007669"/>
    <property type="project" value="InterPro"/>
</dbReference>
<evidence type="ECO:0008006" key="10">
    <source>
        <dbReference type="Google" id="ProtNLM"/>
    </source>
</evidence>
<dbReference type="STRING" id="2082308.A0A2K1QP34"/>
<keyword evidence="5" id="KW-0131">Cell cycle</keyword>
<evidence type="ECO:0000256" key="1">
    <source>
        <dbReference type="ARBA" id="ARBA00004123"/>
    </source>
</evidence>
<sequence length="184" mass="19946">MPSITLHPPSATRNPNPNPLPNLIQTPSGLAIIELQGTIHFPEPELDASEPDRKRKRVDDAFSVSAARAQETLVGKLVFPLYDPTVGAEGGTWMKRVHFYVGSHQRMTGEVKKLGKPLAVIRKRRWGQGERQGGDGGVVSQEPGTGATTEEDQEELEIVEIVKYKIVFASRPEPVGASEGDGGS</sequence>
<dbReference type="InParanoid" id="A0A2K1QP34"/>
<dbReference type="EMBL" id="NKHZ01000055">
    <property type="protein sequence ID" value="PNS16771.1"/>
    <property type="molecule type" value="Genomic_DNA"/>
</dbReference>
<dbReference type="Pfam" id="PF09696">
    <property type="entry name" value="Ctf8"/>
    <property type="match status" value="1"/>
</dbReference>
<dbReference type="GO" id="GO:0031390">
    <property type="term" value="C:Ctf18 RFC-like complex"/>
    <property type="evidence" value="ECO:0007669"/>
    <property type="project" value="InterPro"/>
</dbReference>
<comment type="subcellular location">
    <subcellularLocation>
        <location evidence="1">Nucleus</location>
    </subcellularLocation>
</comment>
<feature type="region of interest" description="Disordered" evidence="7">
    <location>
        <begin position="1"/>
        <end position="20"/>
    </location>
</feature>
<keyword evidence="4" id="KW-0539">Nucleus</keyword>
<comment type="caution">
    <text evidence="8">The sequence shown here is derived from an EMBL/GenBank/DDBJ whole genome shotgun (WGS) entry which is preliminary data.</text>
</comment>
<organism evidence="8 9">
    <name type="scientific">Sphaceloma murrayae</name>
    <dbReference type="NCBI Taxonomy" id="2082308"/>
    <lineage>
        <taxon>Eukaryota</taxon>
        <taxon>Fungi</taxon>
        <taxon>Dikarya</taxon>
        <taxon>Ascomycota</taxon>
        <taxon>Pezizomycotina</taxon>
        <taxon>Dothideomycetes</taxon>
        <taxon>Dothideomycetidae</taxon>
        <taxon>Myriangiales</taxon>
        <taxon>Elsinoaceae</taxon>
        <taxon>Sphaceloma</taxon>
    </lineage>
</organism>
<dbReference type="FunCoup" id="A0A2K1QP34">
    <property type="interactions" value="44"/>
</dbReference>
<dbReference type="OrthoDB" id="121932at2759"/>
<evidence type="ECO:0000256" key="2">
    <source>
        <dbReference type="ARBA" id="ARBA00022705"/>
    </source>
</evidence>
<keyword evidence="2" id="KW-0235">DNA replication</keyword>
<dbReference type="PANTHER" id="PTHR28605">
    <property type="entry name" value="CTF8, CHROMOSOME TRANSMISSION FIDELITY FACTOR 8 HOMOLOG (S. CEREVISIAE)"/>
    <property type="match status" value="1"/>
</dbReference>